<keyword evidence="7 10" id="KW-0067">ATP-binding</keyword>
<evidence type="ECO:0000256" key="9">
    <source>
        <dbReference type="ARBA" id="ARBA00049563"/>
    </source>
</evidence>
<dbReference type="Proteomes" id="UP000249873">
    <property type="component" value="Chromosome"/>
</dbReference>
<evidence type="ECO:0000256" key="7">
    <source>
        <dbReference type="ARBA" id="ARBA00022840"/>
    </source>
</evidence>
<evidence type="ECO:0000256" key="11">
    <source>
        <dbReference type="RuleBase" id="RU003783"/>
    </source>
</evidence>
<dbReference type="PANTHER" id="PTHR11088:SF60">
    <property type="entry name" value="TRNA DIMETHYLALLYLTRANSFERASE"/>
    <property type="match status" value="1"/>
</dbReference>
<dbReference type="Gene3D" id="3.40.50.300">
    <property type="entry name" value="P-loop containing nucleotide triphosphate hydrolases"/>
    <property type="match status" value="1"/>
</dbReference>
<evidence type="ECO:0000256" key="6">
    <source>
        <dbReference type="ARBA" id="ARBA00022741"/>
    </source>
</evidence>
<keyword evidence="8 10" id="KW-0460">Magnesium</keyword>
<dbReference type="AlphaFoldDB" id="A0A2Z4GAC7"/>
<name>A0A2Z4GAC7_9BACT</name>
<evidence type="ECO:0000313" key="15">
    <source>
        <dbReference type="Proteomes" id="UP000249873"/>
    </source>
</evidence>
<dbReference type="RefSeq" id="WP_111371259.1">
    <property type="nucleotide sequence ID" value="NZ_CP029480.1"/>
</dbReference>
<feature type="site" description="Interaction with substrate tRNA" evidence="10">
    <location>
        <position position="103"/>
    </location>
</feature>
<gene>
    <name evidence="10" type="primary">miaA</name>
    <name evidence="14" type="ORF">DJ013_08215</name>
</gene>
<dbReference type="InterPro" id="IPR039657">
    <property type="entry name" value="Dimethylallyltransferase"/>
</dbReference>
<evidence type="ECO:0000256" key="8">
    <source>
        <dbReference type="ARBA" id="ARBA00022842"/>
    </source>
</evidence>
<feature type="binding site" evidence="10">
    <location>
        <begin position="12"/>
        <end position="19"/>
    </location>
    <ligand>
        <name>ATP</name>
        <dbReference type="ChEBI" id="CHEBI:30616"/>
    </ligand>
</feature>
<comment type="catalytic activity">
    <reaction evidence="9 10 11">
        <text>adenosine(37) in tRNA + dimethylallyl diphosphate = N(6)-dimethylallyladenosine(37) in tRNA + diphosphate</text>
        <dbReference type="Rhea" id="RHEA:26482"/>
        <dbReference type="Rhea" id="RHEA-COMP:10162"/>
        <dbReference type="Rhea" id="RHEA-COMP:10375"/>
        <dbReference type="ChEBI" id="CHEBI:33019"/>
        <dbReference type="ChEBI" id="CHEBI:57623"/>
        <dbReference type="ChEBI" id="CHEBI:74411"/>
        <dbReference type="ChEBI" id="CHEBI:74415"/>
        <dbReference type="EC" id="2.5.1.75"/>
    </reaction>
</comment>
<dbReference type="Gene3D" id="1.10.20.140">
    <property type="match status" value="1"/>
</dbReference>
<dbReference type="Pfam" id="PF01715">
    <property type="entry name" value="IPPT"/>
    <property type="match status" value="1"/>
</dbReference>
<evidence type="ECO:0000256" key="5">
    <source>
        <dbReference type="ARBA" id="ARBA00022694"/>
    </source>
</evidence>
<keyword evidence="6 10" id="KW-0547">Nucleotide-binding</keyword>
<sequence>MKKQKYLVLIVGPTAVGKTDLCLSLAKKLDAEIFSCDSRQFYKEISIGTAKPTAEELAQVPHHFINNLHIDQNYTVADFEKEVLEKLDAYFIEKDVAIMTGGSGLFAKAITHGFDNIPDTPTSLRDELKERLETEGLENLVTELRNLDPTYCLQADLSNAQRVIRALEVSKFTGKPFSSWQVQKKQTRPFGIIKIALELPREELYNRINHRVDLMLNAGLLEEVKSVSQHSDKNALQTVGYKEVFDFLNGNTDKETMIELIKRNTRRYAKRQMTWFRNQDTFKWFSPMDPKSIIQYIMAEIK</sequence>
<dbReference type="EMBL" id="CP029480">
    <property type="protein sequence ID" value="AWV98157.1"/>
    <property type="molecule type" value="Genomic_DNA"/>
</dbReference>
<comment type="subunit">
    <text evidence="10">Monomer.</text>
</comment>
<dbReference type="GO" id="GO:0005524">
    <property type="term" value="F:ATP binding"/>
    <property type="evidence" value="ECO:0007669"/>
    <property type="project" value="UniProtKB-UniRule"/>
</dbReference>
<comment type="cofactor">
    <cofactor evidence="1 10">
        <name>Mg(2+)</name>
        <dbReference type="ChEBI" id="CHEBI:18420"/>
    </cofactor>
</comment>
<feature type="region of interest" description="Interaction with substrate tRNA" evidence="10">
    <location>
        <begin position="161"/>
        <end position="165"/>
    </location>
</feature>
<keyword evidence="5 10" id="KW-0819">tRNA processing</keyword>
<dbReference type="InterPro" id="IPR027417">
    <property type="entry name" value="P-loop_NTPase"/>
</dbReference>
<organism evidence="14 15">
    <name type="scientific">Arcticibacterium luteifluviistationis</name>
    <dbReference type="NCBI Taxonomy" id="1784714"/>
    <lineage>
        <taxon>Bacteria</taxon>
        <taxon>Pseudomonadati</taxon>
        <taxon>Bacteroidota</taxon>
        <taxon>Cytophagia</taxon>
        <taxon>Cytophagales</taxon>
        <taxon>Leadbetterellaceae</taxon>
        <taxon>Arcticibacterium</taxon>
    </lineage>
</organism>
<dbReference type="GO" id="GO:0006400">
    <property type="term" value="P:tRNA modification"/>
    <property type="evidence" value="ECO:0007669"/>
    <property type="project" value="TreeGrafter"/>
</dbReference>
<dbReference type="GO" id="GO:0052381">
    <property type="term" value="F:tRNA dimethylallyltransferase activity"/>
    <property type="evidence" value="ECO:0007669"/>
    <property type="project" value="UniProtKB-UniRule"/>
</dbReference>
<dbReference type="InterPro" id="IPR018022">
    <property type="entry name" value="IPT"/>
</dbReference>
<evidence type="ECO:0000256" key="12">
    <source>
        <dbReference type="RuleBase" id="RU003784"/>
    </source>
</evidence>
<evidence type="ECO:0000313" key="14">
    <source>
        <dbReference type="EMBL" id="AWV98157.1"/>
    </source>
</evidence>
<feature type="binding site" evidence="10">
    <location>
        <begin position="14"/>
        <end position="19"/>
    </location>
    <ligand>
        <name>substrate</name>
    </ligand>
</feature>
<evidence type="ECO:0000256" key="10">
    <source>
        <dbReference type="HAMAP-Rule" id="MF_00185"/>
    </source>
</evidence>
<feature type="site" description="Interaction with substrate tRNA" evidence="10">
    <location>
        <position position="125"/>
    </location>
</feature>
<accession>A0A2Z4GAC7</accession>
<dbReference type="KEGG" id="als:DJ013_08215"/>
<keyword evidence="4 10" id="KW-0808">Transferase</keyword>
<feature type="region of interest" description="Interaction with substrate tRNA" evidence="10">
    <location>
        <begin position="37"/>
        <end position="40"/>
    </location>
</feature>
<dbReference type="NCBIfam" id="TIGR00174">
    <property type="entry name" value="miaA"/>
    <property type="match status" value="1"/>
</dbReference>
<protein>
    <recommendedName>
        <fullName evidence="10">tRNA dimethylallyltransferase</fullName>
        <ecNumber evidence="10">2.5.1.75</ecNumber>
    </recommendedName>
    <alternativeName>
        <fullName evidence="10">Dimethylallyl diphosphate:tRNA dimethylallyltransferase</fullName>
        <shortName evidence="10">DMAPP:tRNA dimethylallyltransferase</shortName>
        <shortName evidence="10">DMATase</shortName>
    </alternativeName>
    <alternativeName>
        <fullName evidence="10">Isopentenyl-diphosphate:tRNA isopentenyltransferase</fullName>
        <shortName evidence="10">IPP transferase</shortName>
        <shortName evidence="10">IPPT</shortName>
        <shortName evidence="10">IPTase</shortName>
    </alternativeName>
</protein>
<dbReference type="PANTHER" id="PTHR11088">
    <property type="entry name" value="TRNA DIMETHYLALLYLTRANSFERASE"/>
    <property type="match status" value="1"/>
</dbReference>
<dbReference type="SUPFAM" id="SSF52540">
    <property type="entry name" value="P-loop containing nucleoside triphosphate hydrolases"/>
    <property type="match status" value="2"/>
</dbReference>
<evidence type="ECO:0000256" key="2">
    <source>
        <dbReference type="ARBA" id="ARBA00003213"/>
    </source>
</evidence>
<evidence type="ECO:0000256" key="1">
    <source>
        <dbReference type="ARBA" id="ARBA00001946"/>
    </source>
</evidence>
<comment type="function">
    <text evidence="2 10 12">Catalyzes the transfer of a dimethylallyl group onto the adenine at position 37 in tRNAs that read codons beginning with uridine, leading to the formation of N6-(dimethylallyl)adenosine (i(6)A).</text>
</comment>
<dbReference type="OrthoDB" id="9776390at2"/>
<evidence type="ECO:0000256" key="3">
    <source>
        <dbReference type="ARBA" id="ARBA00005842"/>
    </source>
</evidence>
<proteinExistence type="inferred from homology"/>
<keyword evidence="15" id="KW-1185">Reference proteome</keyword>
<dbReference type="HAMAP" id="MF_00185">
    <property type="entry name" value="IPP_trans"/>
    <property type="match status" value="1"/>
</dbReference>
<evidence type="ECO:0000256" key="13">
    <source>
        <dbReference type="RuleBase" id="RU003785"/>
    </source>
</evidence>
<evidence type="ECO:0000256" key="4">
    <source>
        <dbReference type="ARBA" id="ARBA00022679"/>
    </source>
</evidence>
<comment type="similarity">
    <text evidence="3 10 13">Belongs to the IPP transferase family.</text>
</comment>
<comment type="caution">
    <text evidence="10">Lacks conserved residue(s) required for the propagation of feature annotation.</text>
</comment>
<reference evidence="14 15" key="1">
    <citation type="submission" date="2018-05" db="EMBL/GenBank/DDBJ databases">
        <title>Complete genome sequence of Arcticibacterium luteifluviistationis SM1504T, a cytophagaceae bacterium isolated from Arctic surface seawater.</title>
        <authorList>
            <person name="Li Y."/>
            <person name="Qin Q.-L."/>
        </authorList>
    </citation>
    <scope>NUCLEOTIDE SEQUENCE [LARGE SCALE GENOMIC DNA]</scope>
    <source>
        <strain evidence="14 15">SM1504</strain>
    </source>
</reference>
<dbReference type="EC" id="2.5.1.75" evidence="10"/>